<dbReference type="Gene3D" id="3.40.50.11780">
    <property type="match status" value="1"/>
</dbReference>
<proteinExistence type="inferred from homology"/>
<feature type="domain" description="Tail sheath protein subtilisin-like" evidence="2">
    <location>
        <begin position="323"/>
        <end position="414"/>
    </location>
</feature>
<sequence length="529" mass="56743">MTQQYQTPGVYISEINAFPNSVTPVPTAIPAFIGYTPKAEYQGKSYLNTPQKISSFAEFAAIYLLDNPAPPADPVKQYSPEYYLVAQTSQASVGLYVNIDGVDYAILPDPNTLYYLYNSVRLFYQNGGGDAYIVSVGTYGAPSKTSLTDPTVQVVNPNVRLNDLTVGLAVLKNEPEPTMMIFPEATLLSLSDNATLMQAALLQASTMQTAVCIFDVIGGADVYTAVHPVLNTADIENFRNATGNQGLDYGVCYYPFIGTTIMQNSDINFTNLFGGDIPQLGALLNPTNNPNPAAAQILDVIQNPPANPLANSQLQAALLIASPTYQQIVNGVLACANILPTSGAMAGVYTVNDNQNGVWNAPANTSIVGAVSLPINLTDAQQANLNVDAVSGKSINAIRFFNGQGILIWGARTLDGNSQDWRYISVRRTATYIEQSIRSTMGAYVFEANDANTWSTLTAMIDNFLRSIWQAGGLQGATPADAYDVKCGLGVTMTADDILNGIIKATVMLAVVRPAEFIILNFQQQQAIS</sequence>
<evidence type="ECO:0000256" key="1">
    <source>
        <dbReference type="ARBA" id="ARBA00008005"/>
    </source>
</evidence>
<reference evidence="4 5" key="1">
    <citation type="submission" date="2020-08" db="EMBL/GenBank/DDBJ databases">
        <title>Novel species isolated from subtropical streams in China.</title>
        <authorList>
            <person name="Lu H."/>
        </authorList>
    </citation>
    <scope>NUCLEOTIDE SEQUENCE [LARGE SCALE GENOMIC DNA]</scope>
    <source>
        <strain evidence="4 5">LX15W</strain>
    </source>
</reference>
<dbReference type="Pfam" id="PF17482">
    <property type="entry name" value="Phage_sheath_1C"/>
    <property type="match status" value="1"/>
</dbReference>
<organism evidence="4 5">
    <name type="scientific">Undibacterium flavidum</name>
    <dbReference type="NCBI Taxonomy" id="2762297"/>
    <lineage>
        <taxon>Bacteria</taxon>
        <taxon>Pseudomonadati</taxon>
        <taxon>Pseudomonadota</taxon>
        <taxon>Betaproteobacteria</taxon>
        <taxon>Burkholderiales</taxon>
        <taxon>Oxalobacteraceae</taxon>
        <taxon>Undibacterium</taxon>
    </lineage>
</organism>
<dbReference type="RefSeq" id="WP_186942427.1">
    <property type="nucleotide sequence ID" value="NZ_JACOGA010000011.1"/>
</dbReference>
<protein>
    <submittedName>
        <fullName evidence="4">Phage tail sheath family protein</fullName>
    </submittedName>
</protein>
<dbReference type="InterPro" id="IPR020287">
    <property type="entry name" value="Tail_sheath_C"/>
</dbReference>
<evidence type="ECO:0000259" key="3">
    <source>
        <dbReference type="Pfam" id="PF17482"/>
    </source>
</evidence>
<comment type="similarity">
    <text evidence="1">Belongs to the myoviridae tail sheath protein family.</text>
</comment>
<feature type="domain" description="Tail sheath protein C-terminal" evidence="3">
    <location>
        <begin position="418"/>
        <end position="524"/>
    </location>
</feature>
<gene>
    <name evidence="4" type="ORF">H8K55_12580</name>
</gene>
<evidence type="ECO:0000313" key="5">
    <source>
        <dbReference type="Proteomes" id="UP000624279"/>
    </source>
</evidence>
<dbReference type="InterPro" id="IPR035089">
    <property type="entry name" value="Phage_sheath_subtilisin"/>
</dbReference>
<dbReference type="Proteomes" id="UP000624279">
    <property type="component" value="Unassembled WGS sequence"/>
</dbReference>
<keyword evidence="5" id="KW-1185">Reference proteome</keyword>
<dbReference type="PANTHER" id="PTHR35861">
    <property type="match status" value="1"/>
</dbReference>
<dbReference type="EMBL" id="JACOGA010000011">
    <property type="protein sequence ID" value="MBC3874429.1"/>
    <property type="molecule type" value="Genomic_DNA"/>
</dbReference>
<evidence type="ECO:0000259" key="2">
    <source>
        <dbReference type="Pfam" id="PF04984"/>
    </source>
</evidence>
<dbReference type="Pfam" id="PF04984">
    <property type="entry name" value="Phage_sheath_1"/>
    <property type="match status" value="1"/>
</dbReference>
<evidence type="ECO:0000313" key="4">
    <source>
        <dbReference type="EMBL" id="MBC3874429.1"/>
    </source>
</evidence>
<comment type="caution">
    <text evidence="4">The sequence shown here is derived from an EMBL/GenBank/DDBJ whole genome shotgun (WGS) entry which is preliminary data.</text>
</comment>
<accession>A0ABR6YD19</accession>
<dbReference type="PANTHER" id="PTHR35861:SF1">
    <property type="entry name" value="PHAGE TAIL SHEATH PROTEIN"/>
    <property type="match status" value="1"/>
</dbReference>
<dbReference type="InterPro" id="IPR052042">
    <property type="entry name" value="Tail_sheath_structural"/>
</dbReference>
<name>A0ABR6YD19_9BURK</name>